<dbReference type="OrthoDB" id="2117718at2759"/>
<dbReference type="EMBL" id="CAJVRC010000904">
    <property type="protein sequence ID" value="CAG8909806.1"/>
    <property type="molecule type" value="Genomic_DNA"/>
</dbReference>
<protein>
    <submittedName>
        <fullName evidence="1">Uncharacterized protein</fullName>
    </submittedName>
</protein>
<gene>
    <name evidence="1" type="ORF">PEGY_LOCUS10604</name>
</gene>
<reference evidence="1" key="1">
    <citation type="submission" date="2021-07" db="EMBL/GenBank/DDBJ databases">
        <authorList>
            <person name="Branca A.L. A."/>
        </authorList>
    </citation>
    <scope>NUCLEOTIDE SEQUENCE</scope>
</reference>
<proteinExistence type="predicted"/>
<evidence type="ECO:0000313" key="2">
    <source>
        <dbReference type="Proteomes" id="UP001154252"/>
    </source>
</evidence>
<name>A0A9W4KPP5_9EURO</name>
<comment type="caution">
    <text evidence="1">The sequence shown here is derived from an EMBL/GenBank/DDBJ whole genome shotgun (WGS) entry which is preliminary data.</text>
</comment>
<organism evidence="1 2">
    <name type="scientific">Penicillium egyptiacum</name>
    <dbReference type="NCBI Taxonomy" id="1303716"/>
    <lineage>
        <taxon>Eukaryota</taxon>
        <taxon>Fungi</taxon>
        <taxon>Dikarya</taxon>
        <taxon>Ascomycota</taxon>
        <taxon>Pezizomycotina</taxon>
        <taxon>Eurotiomycetes</taxon>
        <taxon>Eurotiomycetidae</taxon>
        <taxon>Eurotiales</taxon>
        <taxon>Aspergillaceae</taxon>
        <taxon>Penicillium</taxon>
    </lineage>
</organism>
<accession>A0A9W4KPP5</accession>
<keyword evidence="2" id="KW-1185">Reference proteome</keyword>
<evidence type="ECO:0000313" key="1">
    <source>
        <dbReference type="EMBL" id="CAG8909806.1"/>
    </source>
</evidence>
<dbReference type="Proteomes" id="UP001154252">
    <property type="component" value="Unassembled WGS sequence"/>
</dbReference>
<dbReference type="AlphaFoldDB" id="A0A9W4KPP5"/>
<sequence length="134" mass="15339">MLVWKFFDTTASATMKEPMNGFRSIRFPSKDGHFSHPAETGREARTALLKKYHQELEKCSPRETWVGDAHQKSAPYPILANEAHQHQLAELSEAVVLAITDIVERWWSDVGARFPERMPIEPVEEQLLQVSLNP</sequence>